<dbReference type="InterPro" id="IPR027478">
    <property type="entry name" value="LdcA_N"/>
</dbReference>
<feature type="active site" description="Charge relay system" evidence="6">
    <location>
        <position position="270"/>
    </location>
</feature>
<dbReference type="Gene3D" id="3.50.30.60">
    <property type="entry name" value="LD-carboxypeptidase A C-terminal domain-like"/>
    <property type="match status" value="1"/>
</dbReference>
<feature type="active site" description="Nucleophile" evidence="6">
    <location>
        <position position="109"/>
    </location>
</feature>
<keyword evidence="4" id="KW-0378">Hydrolase</keyword>
<dbReference type="Pfam" id="PF17676">
    <property type="entry name" value="Peptidase_S66C"/>
    <property type="match status" value="1"/>
</dbReference>
<dbReference type="InterPro" id="IPR027461">
    <property type="entry name" value="Carboxypeptidase_A_C_sf"/>
</dbReference>
<dbReference type="InterPro" id="IPR029062">
    <property type="entry name" value="Class_I_gatase-like"/>
</dbReference>
<evidence type="ECO:0000256" key="5">
    <source>
        <dbReference type="ARBA" id="ARBA00022825"/>
    </source>
</evidence>
<dbReference type="PIRSF" id="PIRSF028757">
    <property type="entry name" value="LD-carboxypeptidase"/>
    <property type="match status" value="1"/>
</dbReference>
<keyword evidence="3" id="KW-0645">Protease</keyword>
<dbReference type="SUPFAM" id="SSF141986">
    <property type="entry name" value="LD-carboxypeptidase A C-terminal domain-like"/>
    <property type="match status" value="1"/>
</dbReference>
<keyword evidence="2 9" id="KW-0121">Carboxypeptidase</keyword>
<evidence type="ECO:0000256" key="1">
    <source>
        <dbReference type="ARBA" id="ARBA00010233"/>
    </source>
</evidence>
<dbReference type="EMBL" id="CP029186">
    <property type="protein sequence ID" value="AWH85918.1"/>
    <property type="molecule type" value="Genomic_DNA"/>
</dbReference>
<proteinExistence type="inferred from homology"/>
<dbReference type="Proteomes" id="UP000244929">
    <property type="component" value="Chromosome"/>
</dbReference>
<evidence type="ECO:0000256" key="3">
    <source>
        <dbReference type="ARBA" id="ARBA00022670"/>
    </source>
</evidence>
<dbReference type="InterPro" id="IPR003507">
    <property type="entry name" value="S66_fam"/>
</dbReference>
<comment type="similarity">
    <text evidence="1">Belongs to the peptidase S66 family.</text>
</comment>
<evidence type="ECO:0000313" key="10">
    <source>
        <dbReference type="Proteomes" id="UP000244929"/>
    </source>
</evidence>
<evidence type="ECO:0000259" key="8">
    <source>
        <dbReference type="Pfam" id="PF17676"/>
    </source>
</evidence>
<dbReference type="PANTHER" id="PTHR30237:SF2">
    <property type="entry name" value="MUREIN TETRAPEPTIDE CARBOXYPEPTIDASE"/>
    <property type="match status" value="1"/>
</dbReference>
<dbReference type="Pfam" id="PF02016">
    <property type="entry name" value="Peptidase_S66"/>
    <property type="match status" value="1"/>
</dbReference>
<protein>
    <submittedName>
        <fullName evidence="9">LD-carboxypeptidase</fullName>
    </submittedName>
</protein>
<feature type="domain" description="LD-carboxypeptidase N-terminal" evidence="7">
    <location>
        <begin position="13"/>
        <end position="128"/>
    </location>
</feature>
<feature type="domain" description="LD-carboxypeptidase C-terminal" evidence="8">
    <location>
        <begin position="173"/>
        <end position="284"/>
    </location>
</feature>
<reference evidence="9 10" key="1">
    <citation type="submission" date="2018-04" db="EMBL/GenBank/DDBJ databases">
        <title>Genome sequencing of Flavobacterium sp. HYN0059.</title>
        <authorList>
            <person name="Yi H."/>
            <person name="Baek C."/>
        </authorList>
    </citation>
    <scope>NUCLEOTIDE SEQUENCE [LARGE SCALE GENOMIC DNA]</scope>
    <source>
        <strain evidence="9 10">HYN0059</strain>
    </source>
</reference>
<evidence type="ECO:0000256" key="4">
    <source>
        <dbReference type="ARBA" id="ARBA00022801"/>
    </source>
</evidence>
<dbReference type="AlphaFoldDB" id="A0A2S1QZS8"/>
<dbReference type="GO" id="GO:0006508">
    <property type="term" value="P:proteolysis"/>
    <property type="evidence" value="ECO:0007669"/>
    <property type="project" value="UniProtKB-KW"/>
</dbReference>
<dbReference type="KEGG" id="falb:HYN59_12740"/>
<evidence type="ECO:0000256" key="6">
    <source>
        <dbReference type="PIRSR" id="PIRSR028757-1"/>
    </source>
</evidence>
<evidence type="ECO:0000259" key="7">
    <source>
        <dbReference type="Pfam" id="PF02016"/>
    </source>
</evidence>
<dbReference type="InterPro" id="IPR040449">
    <property type="entry name" value="Peptidase_S66_N"/>
</dbReference>
<sequence length="296" mass="33113">MITPPYLTSGDKVGIISTAKRTEPHEIEQGIATLKSWGLEPVIGENAFNEYGFLAGTDAERLSDLQQMLDDESIRAIFFTKGGYGTLRIIDGIDWTKFREKPKWLVGYSDITLLHCHVHNFGVETLHAVMLQGYPKASFDSVETIRKALFGESLSYEIPVHPKSRWNGEAVGGKLIGGNLSMLYAIVGSVSDIDMQNKILFIEDIDEYLYHYDRMLVSLKRAGKLKGLKAVIVGQMVDIKESTLPWGKNDREITLEHFDCPVIFDFPAGHVADNRALVMGREIRMSGSATIKIDFL</sequence>
<organism evidence="9 10">
    <name type="scientific">Flavobacterium album</name>
    <dbReference type="NCBI Taxonomy" id="2175091"/>
    <lineage>
        <taxon>Bacteria</taxon>
        <taxon>Pseudomonadati</taxon>
        <taxon>Bacteroidota</taxon>
        <taxon>Flavobacteriia</taxon>
        <taxon>Flavobacteriales</taxon>
        <taxon>Flavobacteriaceae</taxon>
        <taxon>Flavobacterium</taxon>
    </lineage>
</organism>
<evidence type="ECO:0000313" key="9">
    <source>
        <dbReference type="EMBL" id="AWH85918.1"/>
    </source>
</evidence>
<feature type="active site" description="Charge relay system" evidence="6">
    <location>
        <position position="203"/>
    </location>
</feature>
<name>A0A2S1QZS8_9FLAO</name>
<dbReference type="PANTHER" id="PTHR30237">
    <property type="entry name" value="MURAMOYLTETRAPEPTIDE CARBOXYPEPTIDASE"/>
    <property type="match status" value="1"/>
</dbReference>
<dbReference type="RefSeq" id="WP_108778620.1">
    <property type="nucleotide sequence ID" value="NZ_CP029186.1"/>
</dbReference>
<accession>A0A2S1QZS8</accession>
<dbReference type="GO" id="GO:0008236">
    <property type="term" value="F:serine-type peptidase activity"/>
    <property type="evidence" value="ECO:0007669"/>
    <property type="project" value="UniProtKB-KW"/>
</dbReference>
<dbReference type="OrthoDB" id="9807329at2"/>
<dbReference type="Gene3D" id="3.40.50.10740">
    <property type="entry name" value="Class I glutamine amidotransferase-like"/>
    <property type="match status" value="1"/>
</dbReference>
<keyword evidence="10" id="KW-1185">Reference proteome</keyword>
<keyword evidence="5" id="KW-0720">Serine protease</keyword>
<dbReference type="GO" id="GO:0004180">
    <property type="term" value="F:carboxypeptidase activity"/>
    <property type="evidence" value="ECO:0007669"/>
    <property type="project" value="UniProtKB-KW"/>
</dbReference>
<dbReference type="CDD" id="cd07025">
    <property type="entry name" value="Peptidase_S66"/>
    <property type="match status" value="1"/>
</dbReference>
<dbReference type="SUPFAM" id="SSF52317">
    <property type="entry name" value="Class I glutamine amidotransferase-like"/>
    <property type="match status" value="1"/>
</dbReference>
<evidence type="ECO:0000256" key="2">
    <source>
        <dbReference type="ARBA" id="ARBA00022645"/>
    </source>
</evidence>
<dbReference type="InterPro" id="IPR040921">
    <property type="entry name" value="Peptidase_S66C"/>
</dbReference>
<gene>
    <name evidence="9" type="ORF">HYN59_12740</name>
</gene>